<dbReference type="Proteomes" id="UP000501128">
    <property type="component" value="Chromosome"/>
</dbReference>
<feature type="transmembrane region" description="Helical" evidence="1">
    <location>
        <begin position="64"/>
        <end position="87"/>
    </location>
</feature>
<evidence type="ECO:0000313" key="4">
    <source>
        <dbReference type="Proteomes" id="UP000501128"/>
    </source>
</evidence>
<accession>A0A7L5DN33</accession>
<dbReference type="KEGG" id="srho:HH216_16835"/>
<gene>
    <name evidence="3" type="ORF">HH216_16835</name>
</gene>
<evidence type="ECO:0000256" key="2">
    <source>
        <dbReference type="SAM" id="SignalP"/>
    </source>
</evidence>
<evidence type="ECO:0000313" key="3">
    <source>
        <dbReference type="EMBL" id="QJD79894.1"/>
    </source>
</evidence>
<keyword evidence="1" id="KW-1133">Transmembrane helix</keyword>
<keyword evidence="1" id="KW-0812">Transmembrane</keyword>
<keyword evidence="2" id="KW-0732">Signal</keyword>
<evidence type="ECO:0000256" key="1">
    <source>
        <dbReference type="SAM" id="Phobius"/>
    </source>
</evidence>
<sequence>MRGNYLPLVFYLSFALSGYAQSSNEADSVAAKPVVYYAESYDTLQAVRQLFAAKRDGAGYAVNVGLLTVGVAGVFVIPTVALVNLVSGLVGTKPDPGRIASFTLQLASPGLLITTFGLVKRIRYNRKREEAVLLAYEQGQPLPPAILRSLTKQYRRTHR</sequence>
<organism evidence="3 4">
    <name type="scientific">Spirosoma rhododendri</name>
    <dbReference type="NCBI Taxonomy" id="2728024"/>
    <lineage>
        <taxon>Bacteria</taxon>
        <taxon>Pseudomonadati</taxon>
        <taxon>Bacteroidota</taxon>
        <taxon>Cytophagia</taxon>
        <taxon>Cytophagales</taxon>
        <taxon>Cytophagaceae</taxon>
        <taxon>Spirosoma</taxon>
    </lineage>
</organism>
<feature type="transmembrane region" description="Helical" evidence="1">
    <location>
        <begin position="99"/>
        <end position="119"/>
    </location>
</feature>
<reference evidence="3 4" key="1">
    <citation type="submission" date="2020-04" db="EMBL/GenBank/DDBJ databases">
        <title>Genome sequencing of novel species.</title>
        <authorList>
            <person name="Heo J."/>
            <person name="Kim S.-J."/>
            <person name="Kim J.-S."/>
            <person name="Hong S.-B."/>
            <person name="Kwon S.-W."/>
        </authorList>
    </citation>
    <scope>NUCLEOTIDE SEQUENCE [LARGE SCALE GENOMIC DNA]</scope>
    <source>
        <strain evidence="3 4">CJU-R4</strain>
    </source>
</reference>
<feature type="chain" id="PRO_5029598042" evidence="2">
    <location>
        <begin position="23"/>
        <end position="159"/>
    </location>
</feature>
<keyword evidence="4" id="KW-1185">Reference proteome</keyword>
<dbReference type="RefSeq" id="WP_169551855.1">
    <property type="nucleotide sequence ID" value="NZ_CP051677.1"/>
</dbReference>
<keyword evidence="1" id="KW-0472">Membrane</keyword>
<dbReference type="AlphaFoldDB" id="A0A7L5DN33"/>
<name>A0A7L5DN33_9BACT</name>
<feature type="signal peptide" evidence="2">
    <location>
        <begin position="1"/>
        <end position="22"/>
    </location>
</feature>
<proteinExistence type="predicted"/>
<dbReference type="EMBL" id="CP051677">
    <property type="protein sequence ID" value="QJD79894.1"/>
    <property type="molecule type" value="Genomic_DNA"/>
</dbReference>
<protein>
    <submittedName>
        <fullName evidence="3">Uncharacterized protein</fullName>
    </submittedName>
</protein>